<feature type="domain" description="Penicillin-binding protein transpeptidase" evidence="12">
    <location>
        <begin position="301"/>
        <end position="517"/>
    </location>
</feature>
<keyword evidence="8" id="KW-0378">Hydrolase</keyword>
<dbReference type="NCBIfam" id="TIGR02073">
    <property type="entry name" value="PBP_1c"/>
    <property type="match status" value="1"/>
</dbReference>
<keyword evidence="7" id="KW-0808">Transferase</keyword>
<evidence type="ECO:0000256" key="11">
    <source>
        <dbReference type="ARBA" id="ARBA00049902"/>
    </source>
</evidence>
<dbReference type="EMBL" id="JBBMRA010000010">
    <property type="protein sequence ID" value="MEM5536986.1"/>
    <property type="molecule type" value="Genomic_DNA"/>
</dbReference>
<organism evidence="15 16">
    <name type="scientific">Neptuniibacter pectenicola</name>
    <dbReference type="NCBI Taxonomy" id="1806669"/>
    <lineage>
        <taxon>Bacteria</taxon>
        <taxon>Pseudomonadati</taxon>
        <taxon>Pseudomonadota</taxon>
        <taxon>Gammaproteobacteria</taxon>
        <taxon>Oceanospirillales</taxon>
        <taxon>Oceanospirillaceae</taxon>
        <taxon>Neptuniibacter</taxon>
    </lineage>
</organism>
<comment type="similarity">
    <text evidence="3">In the N-terminal section; belongs to the glycosyltransferase 51 family.</text>
</comment>
<keyword evidence="9" id="KW-0511">Multifunctional enzyme</keyword>
<dbReference type="Pfam" id="PF00905">
    <property type="entry name" value="Transpeptidase"/>
    <property type="match status" value="1"/>
</dbReference>
<dbReference type="InterPro" id="IPR023346">
    <property type="entry name" value="Lysozyme-like_dom_sf"/>
</dbReference>
<comment type="catalytic activity">
    <reaction evidence="11">
        <text>[GlcNAc-(1-&gt;4)-Mur2Ac(oyl-L-Ala-gamma-D-Glu-L-Lys-D-Ala-D-Ala)](n)-di-trans,octa-cis-undecaprenyl diphosphate + beta-D-GlcNAc-(1-&gt;4)-Mur2Ac(oyl-L-Ala-gamma-D-Glu-L-Lys-D-Ala-D-Ala)-di-trans,octa-cis-undecaprenyl diphosphate = [GlcNAc-(1-&gt;4)-Mur2Ac(oyl-L-Ala-gamma-D-Glu-L-Lys-D-Ala-D-Ala)](n+1)-di-trans,octa-cis-undecaprenyl diphosphate + di-trans,octa-cis-undecaprenyl diphosphate + H(+)</text>
        <dbReference type="Rhea" id="RHEA:23708"/>
        <dbReference type="Rhea" id="RHEA-COMP:9602"/>
        <dbReference type="Rhea" id="RHEA-COMP:9603"/>
        <dbReference type="ChEBI" id="CHEBI:15378"/>
        <dbReference type="ChEBI" id="CHEBI:58405"/>
        <dbReference type="ChEBI" id="CHEBI:60033"/>
        <dbReference type="ChEBI" id="CHEBI:78435"/>
        <dbReference type="EC" id="2.4.99.28"/>
    </reaction>
</comment>
<evidence type="ECO:0000259" key="14">
    <source>
        <dbReference type="Pfam" id="PF06832"/>
    </source>
</evidence>
<reference evidence="15 16" key="1">
    <citation type="submission" date="2024-03" db="EMBL/GenBank/DDBJ databases">
        <title>Community enrichment and isolation of bacterial strains for fucoidan degradation.</title>
        <authorList>
            <person name="Sichert A."/>
        </authorList>
    </citation>
    <scope>NUCLEOTIDE SEQUENCE [LARGE SCALE GENOMIC DNA]</scope>
    <source>
        <strain evidence="15 16">AS76</strain>
    </source>
</reference>
<evidence type="ECO:0000256" key="10">
    <source>
        <dbReference type="ARBA" id="ARBA00044770"/>
    </source>
</evidence>
<evidence type="ECO:0000313" key="16">
    <source>
        <dbReference type="Proteomes" id="UP001449225"/>
    </source>
</evidence>
<keyword evidence="5" id="KW-0645">Protease</keyword>
<evidence type="ECO:0000256" key="3">
    <source>
        <dbReference type="ARBA" id="ARBA00007739"/>
    </source>
</evidence>
<dbReference type="InterPro" id="IPR009647">
    <property type="entry name" value="PBP_C"/>
</dbReference>
<dbReference type="InterPro" id="IPR001264">
    <property type="entry name" value="Glyco_trans_51"/>
</dbReference>
<dbReference type="InterPro" id="IPR050396">
    <property type="entry name" value="Glycosyltr_51/Transpeptidase"/>
</dbReference>
<dbReference type="SUPFAM" id="SSF56601">
    <property type="entry name" value="beta-lactamase/transpeptidase-like"/>
    <property type="match status" value="1"/>
</dbReference>
<name>A0ABU9TU76_9GAMM</name>
<evidence type="ECO:0000256" key="8">
    <source>
        <dbReference type="ARBA" id="ARBA00022801"/>
    </source>
</evidence>
<dbReference type="Gene3D" id="1.10.3810.10">
    <property type="entry name" value="Biosynthetic peptidoglycan transglycosylase-like"/>
    <property type="match status" value="1"/>
</dbReference>
<sequence>MGRYKYLLMALVVACLIVSGLLLADFAYPLKQPRHSQDFASVVLDRQGEPLRAFADSNGVWRYEVSLDEVSPLYLDALIGYEDQYFYQHIGVNPFSLIRAGWQYLNEGRIISGGSTLTMQVARILYPHPRTVAGKGQQVLRALQLEWHLSKQEILELYLNYAPFGGTLEGVQAASLQYLHKPASALRYSEAALLAVLPQAPSRLRPDRHPERAEKARNKVLERLLVQQRWSQTVVDAAKQEHIAVWPLVAPMDAPLLSRRLHRDAAAERVIPSTLDLSLQQSFADRIKAYTSTLDGSLSAAALVVDNRSHQVLAYVGSADFLDNQRAGHVDMVTAIRSPGSTLKPFLFALALDENLIHSESLLADVPRVTHTYRPGNFSQGFSGPVSASEALTRSLNLPFVQLIEAYGAQSFVNKLQHVGMGLTIPEGDANPAIILGGAGFSLEKLVATYSAFANQGVVYPLSYQPFKGRVVGRQLMSPEAAWVTWKVLNGVKLPRNLRYGISRQNLPAIGWKTGTSWNYRDVWAVGVSQEYTLGVWLGRPDGKPMEKTMGSLLAGPLLFSLFDQLNTTGEAIVQPGSVSEQTICWPDGRGADLVAPENCHSKRVAYVINQSTPRTLQPGYQWGQTSPQFFKPEVSYLINPSNHQRVTRACDKHAIAQTAYLWPNALEPWVKPAQRKYAQLPRFDAGCNMILQENSPLRITGINQGQVYYVLDHKAVTLKVRVEGAAGALYWYLNGKLQETRQRELHLQLDTRQPYELYVQDKTGANGRVAFEIL</sequence>
<protein>
    <recommendedName>
        <fullName evidence="10">peptidoglycan glycosyltransferase</fullName>
        <ecNumber evidence="10">2.4.99.28</ecNumber>
    </recommendedName>
</protein>
<dbReference type="InterPro" id="IPR012338">
    <property type="entry name" value="Beta-lactam/transpept-like"/>
</dbReference>
<dbReference type="SUPFAM" id="SSF53955">
    <property type="entry name" value="Lysozyme-like"/>
    <property type="match status" value="1"/>
</dbReference>
<keyword evidence="6" id="KW-0328">Glycosyltransferase</keyword>
<dbReference type="InterPro" id="IPR001460">
    <property type="entry name" value="PCN-bd_Tpept"/>
</dbReference>
<evidence type="ECO:0000256" key="2">
    <source>
        <dbReference type="ARBA" id="ARBA00007090"/>
    </source>
</evidence>
<dbReference type="InterPro" id="IPR036950">
    <property type="entry name" value="PBP_transglycosylase"/>
</dbReference>
<evidence type="ECO:0000256" key="6">
    <source>
        <dbReference type="ARBA" id="ARBA00022676"/>
    </source>
</evidence>
<dbReference type="Pfam" id="PF06832">
    <property type="entry name" value="BiPBP_C"/>
    <property type="match status" value="1"/>
</dbReference>
<feature type="domain" description="Glycosyl transferase family 51" evidence="13">
    <location>
        <begin position="50"/>
        <end position="224"/>
    </location>
</feature>
<dbReference type="Pfam" id="PF00912">
    <property type="entry name" value="Transgly"/>
    <property type="match status" value="1"/>
</dbReference>
<comment type="similarity">
    <text evidence="2">In the C-terminal section; belongs to the transpeptidase family.</text>
</comment>
<dbReference type="InterPro" id="IPR011815">
    <property type="entry name" value="PBP_1c"/>
</dbReference>
<evidence type="ECO:0000256" key="4">
    <source>
        <dbReference type="ARBA" id="ARBA00022645"/>
    </source>
</evidence>
<keyword evidence="4" id="KW-0121">Carboxypeptidase</keyword>
<evidence type="ECO:0000256" key="9">
    <source>
        <dbReference type="ARBA" id="ARBA00023268"/>
    </source>
</evidence>
<evidence type="ECO:0000259" key="12">
    <source>
        <dbReference type="Pfam" id="PF00905"/>
    </source>
</evidence>
<evidence type="ECO:0000313" key="15">
    <source>
        <dbReference type="EMBL" id="MEM5536986.1"/>
    </source>
</evidence>
<evidence type="ECO:0000256" key="1">
    <source>
        <dbReference type="ARBA" id="ARBA00004752"/>
    </source>
</evidence>
<evidence type="ECO:0000256" key="7">
    <source>
        <dbReference type="ARBA" id="ARBA00022679"/>
    </source>
</evidence>
<dbReference type="PANTHER" id="PTHR32282:SF15">
    <property type="entry name" value="PENICILLIN-BINDING PROTEIN 1C"/>
    <property type="match status" value="1"/>
</dbReference>
<proteinExistence type="inferred from homology"/>
<feature type="domain" description="Penicillin-binding C-terminal" evidence="14">
    <location>
        <begin position="693"/>
        <end position="772"/>
    </location>
</feature>
<dbReference type="RefSeq" id="WP_342854606.1">
    <property type="nucleotide sequence ID" value="NZ_JBBMRA010000010.1"/>
</dbReference>
<evidence type="ECO:0000259" key="13">
    <source>
        <dbReference type="Pfam" id="PF00912"/>
    </source>
</evidence>
<dbReference type="Gene3D" id="3.40.710.10">
    <property type="entry name" value="DD-peptidase/beta-lactamase superfamily"/>
    <property type="match status" value="1"/>
</dbReference>
<dbReference type="PANTHER" id="PTHR32282">
    <property type="entry name" value="BINDING PROTEIN TRANSPEPTIDASE, PUTATIVE-RELATED"/>
    <property type="match status" value="1"/>
</dbReference>
<comment type="pathway">
    <text evidence="1">Cell wall biogenesis; peptidoglycan biosynthesis.</text>
</comment>
<gene>
    <name evidence="15" type="primary">pbpC</name>
    <name evidence="15" type="ORF">WNY58_11345</name>
</gene>
<comment type="caution">
    <text evidence="15">The sequence shown here is derived from an EMBL/GenBank/DDBJ whole genome shotgun (WGS) entry which is preliminary data.</text>
</comment>
<evidence type="ECO:0000256" key="5">
    <source>
        <dbReference type="ARBA" id="ARBA00022670"/>
    </source>
</evidence>
<keyword evidence="16" id="KW-1185">Reference proteome</keyword>
<accession>A0ABU9TU76</accession>
<dbReference type="Proteomes" id="UP001449225">
    <property type="component" value="Unassembled WGS sequence"/>
</dbReference>
<dbReference type="EC" id="2.4.99.28" evidence="10"/>